<name>G9QLR8_9BACI</name>
<keyword evidence="1" id="KW-0472">Membrane</keyword>
<evidence type="ECO:0000256" key="1">
    <source>
        <dbReference type="SAM" id="Phobius"/>
    </source>
</evidence>
<dbReference type="RefSeq" id="WP_003354329.1">
    <property type="nucleotide sequence ID" value="NZ_JH414755.1"/>
</dbReference>
<accession>G9QLR8</accession>
<evidence type="ECO:0000313" key="3">
    <source>
        <dbReference type="Proteomes" id="UP000011747"/>
    </source>
</evidence>
<dbReference type="Pfam" id="PF17328">
    <property type="entry name" value="DUF5366"/>
    <property type="match status" value="1"/>
</dbReference>
<keyword evidence="1" id="KW-1133">Transmembrane helix</keyword>
<gene>
    <name evidence="2" type="ORF">HMPREF1015_03161</name>
</gene>
<dbReference type="InterPro" id="IPR035289">
    <property type="entry name" value="DUF5366"/>
</dbReference>
<feature type="transmembrane region" description="Helical" evidence="1">
    <location>
        <begin position="116"/>
        <end position="139"/>
    </location>
</feature>
<organism evidence="2 3">
    <name type="scientific">Bacillus smithii 7_3_47FAA</name>
    <dbReference type="NCBI Taxonomy" id="665952"/>
    <lineage>
        <taxon>Bacteria</taxon>
        <taxon>Bacillati</taxon>
        <taxon>Bacillota</taxon>
        <taxon>Bacilli</taxon>
        <taxon>Bacillales</taxon>
        <taxon>Bacillaceae</taxon>
        <taxon>Bacillus</taxon>
    </lineage>
</organism>
<protein>
    <recommendedName>
        <fullName evidence="4">Yip1 domain-containing protein</fullName>
    </recommendedName>
</protein>
<evidence type="ECO:0000313" key="2">
    <source>
        <dbReference type="EMBL" id="EHL77936.1"/>
    </source>
</evidence>
<comment type="caution">
    <text evidence="2">The sequence shown here is derived from an EMBL/GenBank/DDBJ whole genome shotgun (WGS) entry which is preliminary data.</text>
</comment>
<feature type="transmembrane region" description="Helical" evidence="1">
    <location>
        <begin position="54"/>
        <end position="75"/>
    </location>
</feature>
<dbReference type="AlphaFoldDB" id="G9QLR8"/>
<evidence type="ECO:0008006" key="4">
    <source>
        <dbReference type="Google" id="ProtNLM"/>
    </source>
</evidence>
<dbReference type="EMBL" id="ACWF01000104">
    <property type="protein sequence ID" value="EHL77936.1"/>
    <property type="molecule type" value="Genomic_DNA"/>
</dbReference>
<dbReference type="Proteomes" id="UP000011747">
    <property type="component" value="Unassembled WGS sequence"/>
</dbReference>
<feature type="transmembrane region" description="Helical" evidence="1">
    <location>
        <begin position="151"/>
        <end position="174"/>
    </location>
</feature>
<sequence length="186" mass="20658">MKNTYLTGYFPFLTILLFSLSLAIYVEDTIINFLKQIGIYQGMLGIISETELKLAVMIGLIAVFFMVLSALKVVAETINELSLLFFSTDTDGDILKNVRNGSLIFLAGGLVSLCSYASIIGIITIFLLTVLIYFIYFVYKISPSLTTSFKLVGFICFQIVVWGFITSALLYMILKIYNTAMAGLPI</sequence>
<feature type="transmembrane region" description="Helical" evidence="1">
    <location>
        <begin position="12"/>
        <end position="34"/>
    </location>
</feature>
<proteinExistence type="predicted"/>
<dbReference type="PATRIC" id="fig|665952.3.peg.2006"/>
<reference evidence="2 3" key="1">
    <citation type="submission" date="2011-09" db="EMBL/GenBank/DDBJ databases">
        <title>The Genome Sequence of Bacillus smithii 7_3_47FAA.</title>
        <authorList>
            <consortium name="The Broad Institute Genome Sequencing Platform"/>
            <person name="Earl A."/>
            <person name="Ward D."/>
            <person name="Feldgarden M."/>
            <person name="Gevers D."/>
            <person name="Daigneault M."/>
            <person name="Strauss J."/>
            <person name="Allen-Vercoe E."/>
            <person name="Young S.K."/>
            <person name="Zeng Q."/>
            <person name="Gargeya S."/>
            <person name="Fitzgerald M."/>
            <person name="Haas B."/>
            <person name="Abouelleil A."/>
            <person name="Alvarado L."/>
            <person name="Arachchi H.M."/>
            <person name="Berlin A."/>
            <person name="Brown A."/>
            <person name="Chapman S.B."/>
            <person name="Chen Z."/>
            <person name="Dunbar C."/>
            <person name="Freedman E."/>
            <person name="Gearin G."/>
            <person name="Goldberg J."/>
            <person name="Griggs A."/>
            <person name="Gujja S."/>
            <person name="Heiman D."/>
            <person name="Howarth C."/>
            <person name="Larson L."/>
            <person name="Lui A."/>
            <person name="MacDonald P.J.P."/>
            <person name="Montmayeur A."/>
            <person name="Murphy C."/>
            <person name="Neiman D."/>
            <person name="Pearson M."/>
            <person name="Priest M."/>
            <person name="Roberts A."/>
            <person name="Saif S."/>
            <person name="Shea T."/>
            <person name="Shenoy N."/>
            <person name="Sisk P."/>
            <person name="Stolte C."/>
            <person name="Sykes S."/>
            <person name="Wortman J."/>
            <person name="Nusbaum C."/>
            <person name="Birren B."/>
        </authorList>
    </citation>
    <scope>NUCLEOTIDE SEQUENCE [LARGE SCALE GENOMIC DNA]</scope>
    <source>
        <strain evidence="2 3">7_3_47FAA</strain>
    </source>
</reference>
<keyword evidence="1" id="KW-0812">Transmembrane</keyword>
<dbReference type="HOGENOM" id="CLU_124926_0_0_9"/>
<keyword evidence="3" id="KW-1185">Reference proteome</keyword>